<protein>
    <recommendedName>
        <fullName evidence="3">Molybdopterin synthase sulfur carrier subunit</fullName>
    </recommendedName>
</protein>
<accession>A0ABW9G423</accession>
<dbReference type="EMBL" id="JBEQCT010000001">
    <property type="protein sequence ID" value="MFM2483985.1"/>
    <property type="molecule type" value="Genomic_DNA"/>
</dbReference>
<dbReference type="Pfam" id="PF02597">
    <property type="entry name" value="ThiS"/>
    <property type="match status" value="1"/>
</dbReference>
<proteinExistence type="inferred from homology"/>
<reference evidence="4 5" key="1">
    <citation type="journal article" date="2013" name="Int. J. Syst. Evol. Microbiol.">
        <title>Celerinatantimonas yamalensis sp. nov., a cold-adapted diazotrophic bacterium from a cold permafrost brine.</title>
        <authorList>
            <person name="Shcherbakova V."/>
            <person name="Chuvilskaya N."/>
            <person name="Rivkina E."/>
            <person name="Demidov N."/>
            <person name="Uchaeva V."/>
            <person name="Suetin S."/>
            <person name="Suzina N."/>
            <person name="Gilichinsky D."/>
        </authorList>
    </citation>
    <scope>NUCLEOTIDE SEQUENCE [LARGE SCALE GENOMIC DNA]</scope>
    <source>
        <strain evidence="4 5">C7</strain>
    </source>
</reference>
<organism evidence="4 5">
    <name type="scientific">Celerinatantimonas yamalensis</name>
    <dbReference type="NCBI Taxonomy" id="559956"/>
    <lineage>
        <taxon>Bacteria</taxon>
        <taxon>Pseudomonadati</taxon>
        <taxon>Pseudomonadota</taxon>
        <taxon>Gammaproteobacteria</taxon>
        <taxon>Celerinatantimonadaceae</taxon>
        <taxon>Celerinatantimonas</taxon>
    </lineage>
</organism>
<dbReference type="InterPro" id="IPR003749">
    <property type="entry name" value="ThiS/MoaD-like"/>
</dbReference>
<dbReference type="PANTHER" id="PTHR33359:SF1">
    <property type="entry name" value="MOLYBDOPTERIN SYNTHASE SULFUR CARRIER SUBUNIT"/>
    <property type="match status" value="1"/>
</dbReference>
<comment type="caution">
    <text evidence="4">The sequence shown here is derived from an EMBL/GenBank/DDBJ whole genome shotgun (WGS) entry which is preliminary data.</text>
</comment>
<dbReference type="Proteomes" id="UP001629953">
    <property type="component" value="Unassembled WGS sequence"/>
</dbReference>
<dbReference type="Gene3D" id="3.10.20.30">
    <property type="match status" value="1"/>
</dbReference>
<dbReference type="SUPFAM" id="SSF54285">
    <property type="entry name" value="MoaD/ThiS"/>
    <property type="match status" value="1"/>
</dbReference>
<dbReference type="PANTHER" id="PTHR33359">
    <property type="entry name" value="MOLYBDOPTERIN SYNTHASE SULFUR CARRIER SUBUNIT"/>
    <property type="match status" value="1"/>
</dbReference>
<gene>
    <name evidence="4" type="ORF">ABUE30_02715</name>
</gene>
<dbReference type="InterPro" id="IPR012675">
    <property type="entry name" value="Beta-grasp_dom_sf"/>
</dbReference>
<evidence type="ECO:0000256" key="1">
    <source>
        <dbReference type="ARBA" id="ARBA00022741"/>
    </source>
</evidence>
<evidence type="ECO:0000256" key="2">
    <source>
        <dbReference type="ARBA" id="ARBA00024200"/>
    </source>
</evidence>
<dbReference type="RefSeq" id="WP_408622129.1">
    <property type="nucleotide sequence ID" value="NZ_JBEQCT010000001.1"/>
</dbReference>
<dbReference type="InterPro" id="IPR044672">
    <property type="entry name" value="MOCS2A"/>
</dbReference>
<dbReference type="InterPro" id="IPR016155">
    <property type="entry name" value="Mopterin_synth/thiamin_S_b"/>
</dbReference>
<dbReference type="CDD" id="cd00754">
    <property type="entry name" value="Ubl_MoaD"/>
    <property type="match status" value="1"/>
</dbReference>
<keyword evidence="5" id="KW-1185">Reference proteome</keyword>
<evidence type="ECO:0000256" key="3">
    <source>
        <dbReference type="ARBA" id="ARBA00024247"/>
    </source>
</evidence>
<comment type="similarity">
    <text evidence="2">Belongs to the MoaD family.</text>
</comment>
<keyword evidence="1" id="KW-0547">Nucleotide-binding</keyword>
<sequence length="81" mass="9093">MITIRLFARLREQIGISQLQWPLDESIAVSALVKQLMDANGMWRHVAEHQVLCALNHQHVTFNAEVKPGDELAFFPPVTGG</sequence>
<name>A0ABW9G423_9GAMM</name>
<evidence type="ECO:0000313" key="4">
    <source>
        <dbReference type="EMBL" id="MFM2483985.1"/>
    </source>
</evidence>
<evidence type="ECO:0000313" key="5">
    <source>
        <dbReference type="Proteomes" id="UP001629953"/>
    </source>
</evidence>